<evidence type="ECO:0000256" key="2">
    <source>
        <dbReference type="ARBA" id="ARBA00012865"/>
    </source>
</evidence>
<evidence type="ECO:0000256" key="7">
    <source>
        <dbReference type="SAM" id="SignalP"/>
    </source>
</evidence>
<accession>A0ABW2KGK5</accession>
<dbReference type="PROSITE" id="PS00146">
    <property type="entry name" value="BETA_LACTAMASE_A"/>
    <property type="match status" value="1"/>
</dbReference>
<dbReference type="EC" id="3.5.2.6" evidence="2 6"/>
<dbReference type="NCBIfam" id="NF033103">
    <property type="entry name" value="bla_class_A"/>
    <property type="match status" value="1"/>
</dbReference>
<dbReference type="RefSeq" id="WP_379870895.1">
    <property type="nucleotide sequence ID" value="NZ_JBHTBH010000004.1"/>
</dbReference>
<feature type="chain" id="PRO_5046125365" description="Beta-lactamase" evidence="7">
    <location>
        <begin position="29"/>
        <end position="305"/>
    </location>
</feature>
<dbReference type="PROSITE" id="PS51318">
    <property type="entry name" value="TAT"/>
    <property type="match status" value="1"/>
</dbReference>
<dbReference type="InterPro" id="IPR012338">
    <property type="entry name" value="Beta-lactam/transpept-like"/>
</dbReference>
<organism evidence="9 10">
    <name type="scientific">Marinactinospora rubrisoli</name>
    <dbReference type="NCBI Taxonomy" id="2715399"/>
    <lineage>
        <taxon>Bacteria</taxon>
        <taxon>Bacillati</taxon>
        <taxon>Actinomycetota</taxon>
        <taxon>Actinomycetes</taxon>
        <taxon>Streptosporangiales</taxon>
        <taxon>Nocardiopsidaceae</taxon>
        <taxon>Marinactinospora</taxon>
    </lineage>
</organism>
<dbReference type="Proteomes" id="UP001596540">
    <property type="component" value="Unassembled WGS sequence"/>
</dbReference>
<dbReference type="InterPro" id="IPR006311">
    <property type="entry name" value="TAT_signal"/>
</dbReference>
<dbReference type="InterPro" id="IPR045155">
    <property type="entry name" value="Beta-lactam_cat"/>
</dbReference>
<feature type="signal peptide" evidence="7">
    <location>
        <begin position="1"/>
        <end position="28"/>
    </location>
</feature>
<dbReference type="GO" id="GO:0008800">
    <property type="term" value="F:beta-lactamase activity"/>
    <property type="evidence" value="ECO:0007669"/>
    <property type="project" value="UniProtKB-EC"/>
</dbReference>
<dbReference type="EMBL" id="JBHTBH010000004">
    <property type="protein sequence ID" value="MFC7328247.1"/>
    <property type="molecule type" value="Genomic_DNA"/>
</dbReference>
<gene>
    <name evidence="9" type="primary">bla</name>
    <name evidence="9" type="ORF">ACFQRF_10885</name>
</gene>
<dbReference type="InterPro" id="IPR023650">
    <property type="entry name" value="Beta-lactam_class-A_AS"/>
</dbReference>
<name>A0ABW2KGK5_9ACTN</name>
<keyword evidence="4 6" id="KW-0378">Hydrolase</keyword>
<keyword evidence="7" id="KW-0732">Signal</keyword>
<feature type="domain" description="Beta-lactamase class A catalytic" evidence="8">
    <location>
        <begin position="64"/>
        <end position="278"/>
    </location>
</feature>
<proteinExistence type="inferred from homology"/>
<comment type="similarity">
    <text evidence="1 6">Belongs to the class-A beta-lactamase family.</text>
</comment>
<reference evidence="10" key="1">
    <citation type="journal article" date="2019" name="Int. J. Syst. Evol. Microbiol.">
        <title>The Global Catalogue of Microorganisms (GCM) 10K type strain sequencing project: providing services to taxonomists for standard genome sequencing and annotation.</title>
        <authorList>
            <consortium name="The Broad Institute Genomics Platform"/>
            <consortium name="The Broad Institute Genome Sequencing Center for Infectious Disease"/>
            <person name="Wu L."/>
            <person name="Ma J."/>
        </authorList>
    </citation>
    <scope>NUCLEOTIDE SEQUENCE [LARGE SCALE GENOMIC DNA]</scope>
    <source>
        <strain evidence="10">CGMCC 4.7382</strain>
    </source>
</reference>
<sequence length="305" mass="32623">MSIHLTRRARFAAVAALALTPLAGCASAETAAPVAETSSAAASPDSGHEAAFARLENEYDARLGVYAIDTGTDEVVSYRPDDRFAYCSTHKAFSAAAVLDQNSPEELDEIVHYTEEDLVDYSPITEQHVDTGMSLIDVVDAAVRYSDNTAANLLFEELGGPSGLQEALRELGDDVTHVDRLETALNEATPGDIRDTSTPEAMATTLREYTLGDALAADERETLVDLLRRNTTGDELIRAGVPDGWVVGDKTGAGDYGTRNDIAVIWPPEDDPIVIAVMSSRDAQDAEYDNALIADATEVVVDSLT</sequence>
<comment type="catalytic activity">
    <reaction evidence="6">
        <text>a beta-lactam + H2O = a substituted beta-amino acid</text>
        <dbReference type="Rhea" id="RHEA:20401"/>
        <dbReference type="ChEBI" id="CHEBI:15377"/>
        <dbReference type="ChEBI" id="CHEBI:35627"/>
        <dbReference type="ChEBI" id="CHEBI:140347"/>
        <dbReference type="EC" id="3.5.2.6"/>
    </reaction>
</comment>
<dbReference type="PRINTS" id="PR00118">
    <property type="entry name" value="BLACTAMASEA"/>
</dbReference>
<evidence type="ECO:0000256" key="5">
    <source>
        <dbReference type="ARBA" id="ARBA00023251"/>
    </source>
</evidence>
<evidence type="ECO:0000256" key="6">
    <source>
        <dbReference type="RuleBase" id="RU361140"/>
    </source>
</evidence>
<dbReference type="Pfam" id="PF13354">
    <property type="entry name" value="Beta-lactamase2"/>
    <property type="match status" value="1"/>
</dbReference>
<evidence type="ECO:0000256" key="1">
    <source>
        <dbReference type="ARBA" id="ARBA00009009"/>
    </source>
</evidence>
<dbReference type="SUPFAM" id="SSF56601">
    <property type="entry name" value="beta-lactamase/transpeptidase-like"/>
    <property type="match status" value="1"/>
</dbReference>
<comment type="caution">
    <text evidence="9">The sequence shown here is derived from an EMBL/GenBank/DDBJ whole genome shotgun (WGS) entry which is preliminary data.</text>
</comment>
<dbReference type="PANTHER" id="PTHR35333:SF3">
    <property type="entry name" value="BETA-LACTAMASE-TYPE TRANSPEPTIDASE FOLD CONTAINING PROTEIN"/>
    <property type="match status" value="1"/>
</dbReference>
<dbReference type="PANTHER" id="PTHR35333">
    <property type="entry name" value="BETA-LACTAMASE"/>
    <property type="match status" value="1"/>
</dbReference>
<keyword evidence="10" id="KW-1185">Reference proteome</keyword>
<dbReference type="Gene3D" id="3.40.710.10">
    <property type="entry name" value="DD-peptidase/beta-lactamase superfamily"/>
    <property type="match status" value="1"/>
</dbReference>
<dbReference type="InterPro" id="IPR000871">
    <property type="entry name" value="Beta-lactam_class-A"/>
</dbReference>
<evidence type="ECO:0000259" key="8">
    <source>
        <dbReference type="Pfam" id="PF13354"/>
    </source>
</evidence>
<evidence type="ECO:0000256" key="4">
    <source>
        <dbReference type="ARBA" id="ARBA00022801"/>
    </source>
</evidence>
<evidence type="ECO:0000313" key="10">
    <source>
        <dbReference type="Proteomes" id="UP001596540"/>
    </source>
</evidence>
<protein>
    <recommendedName>
        <fullName evidence="3 6">Beta-lactamase</fullName>
        <ecNumber evidence="2 6">3.5.2.6</ecNumber>
    </recommendedName>
</protein>
<keyword evidence="5 6" id="KW-0046">Antibiotic resistance</keyword>
<evidence type="ECO:0000256" key="3">
    <source>
        <dbReference type="ARBA" id="ARBA00018879"/>
    </source>
</evidence>
<evidence type="ECO:0000313" key="9">
    <source>
        <dbReference type="EMBL" id="MFC7328247.1"/>
    </source>
</evidence>